<dbReference type="GO" id="GO:0003700">
    <property type="term" value="F:DNA-binding transcription factor activity"/>
    <property type="evidence" value="ECO:0007669"/>
    <property type="project" value="TreeGrafter"/>
</dbReference>
<name>A0A381W0F4_9ZZZZ</name>
<dbReference type="EMBL" id="UINC01010201">
    <property type="protein sequence ID" value="SVA45468.1"/>
    <property type="molecule type" value="Genomic_DNA"/>
</dbReference>
<dbReference type="PROSITE" id="PS50977">
    <property type="entry name" value="HTH_TETR_2"/>
    <property type="match status" value="1"/>
</dbReference>
<evidence type="ECO:0000256" key="1">
    <source>
        <dbReference type="ARBA" id="ARBA00023015"/>
    </source>
</evidence>
<dbReference type="SUPFAM" id="SSF46689">
    <property type="entry name" value="Homeodomain-like"/>
    <property type="match status" value="1"/>
</dbReference>
<dbReference type="Gene3D" id="1.10.357.10">
    <property type="entry name" value="Tetracycline Repressor, domain 2"/>
    <property type="match status" value="1"/>
</dbReference>
<keyword evidence="2" id="KW-0238">DNA-binding</keyword>
<evidence type="ECO:0000256" key="2">
    <source>
        <dbReference type="ARBA" id="ARBA00023125"/>
    </source>
</evidence>
<dbReference type="InterPro" id="IPR009057">
    <property type="entry name" value="Homeodomain-like_sf"/>
</dbReference>
<dbReference type="InterPro" id="IPR050109">
    <property type="entry name" value="HTH-type_TetR-like_transc_reg"/>
</dbReference>
<dbReference type="PRINTS" id="PR00455">
    <property type="entry name" value="HTHTETR"/>
</dbReference>
<keyword evidence="3" id="KW-0804">Transcription</keyword>
<sequence>MPSKLATLPDVEPSRVERRVQEFHDRVIDAARKLFSERGVEATKIDDICEVADVAKRTLCNHFPTKTHIVHEVSRRSIADFVARIHAARDAGHSTCERILILFNRFGEDTLAFDPMNRELVGELFNVAHDNEIGSETEVRVSDAVRALLEAGGQEQLPANTSVEAFAEIILGSIYISMLEWIHRDDYDFVTNIKQKGEFFANSLP</sequence>
<evidence type="ECO:0000313" key="5">
    <source>
        <dbReference type="EMBL" id="SVA45468.1"/>
    </source>
</evidence>
<dbReference type="InterPro" id="IPR001647">
    <property type="entry name" value="HTH_TetR"/>
</dbReference>
<protein>
    <recommendedName>
        <fullName evidence="4">HTH tetR-type domain-containing protein</fullName>
    </recommendedName>
</protein>
<reference evidence="5" key="1">
    <citation type="submission" date="2018-05" db="EMBL/GenBank/DDBJ databases">
        <authorList>
            <person name="Lanie J.A."/>
            <person name="Ng W.-L."/>
            <person name="Kazmierczak K.M."/>
            <person name="Andrzejewski T.M."/>
            <person name="Davidsen T.M."/>
            <person name="Wayne K.J."/>
            <person name="Tettelin H."/>
            <person name="Glass J.I."/>
            <person name="Rusch D."/>
            <person name="Podicherti R."/>
            <person name="Tsui H.-C.T."/>
            <person name="Winkler M.E."/>
        </authorList>
    </citation>
    <scope>NUCLEOTIDE SEQUENCE</scope>
</reference>
<gene>
    <name evidence="5" type="ORF">METZ01_LOCUS98322</name>
</gene>
<accession>A0A381W0F4</accession>
<keyword evidence="1" id="KW-0805">Transcription regulation</keyword>
<dbReference type="AlphaFoldDB" id="A0A381W0F4"/>
<evidence type="ECO:0000256" key="3">
    <source>
        <dbReference type="ARBA" id="ARBA00023163"/>
    </source>
</evidence>
<feature type="domain" description="HTH tetR-type" evidence="4">
    <location>
        <begin position="21"/>
        <end position="81"/>
    </location>
</feature>
<dbReference type="PANTHER" id="PTHR30055">
    <property type="entry name" value="HTH-TYPE TRANSCRIPTIONAL REGULATOR RUTR"/>
    <property type="match status" value="1"/>
</dbReference>
<organism evidence="5">
    <name type="scientific">marine metagenome</name>
    <dbReference type="NCBI Taxonomy" id="408172"/>
    <lineage>
        <taxon>unclassified sequences</taxon>
        <taxon>metagenomes</taxon>
        <taxon>ecological metagenomes</taxon>
    </lineage>
</organism>
<proteinExistence type="predicted"/>
<evidence type="ECO:0000259" key="4">
    <source>
        <dbReference type="PROSITE" id="PS50977"/>
    </source>
</evidence>
<dbReference type="GO" id="GO:0000976">
    <property type="term" value="F:transcription cis-regulatory region binding"/>
    <property type="evidence" value="ECO:0007669"/>
    <property type="project" value="TreeGrafter"/>
</dbReference>
<dbReference type="PANTHER" id="PTHR30055:SF234">
    <property type="entry name" value="HTH-TYPE TRANSCRIPTIONAL REGULATOR BETI"/>
    <property type="match status" value="1"/>
</dbReference>
<dbReference type="Pfam" id="PF00440">
    <property type="entry name" value="TetR_N"/>
    <property type="match status" value="1"/>
</dbReference>